<evidence type="ECO:0000256" key="1">
    <source>
        <dbReference type="SAM" id="Coils"/>
    </source>
</evidence>
<protein>
    <submittedName>
        <fullName evidence="5">Conjugative transposon protein TraM</fullName>
    </submittedName>
</protein>
<dbReference type="AlphaFoldDB" id="A0A2V1IMH9"/>
<feature type="transmembrane region" description="Helical" evidence="3">
    <location>
        <begin position="21"/>
        <end position="41"/>
    </location>
</feature>
<organism evidence="5 6">
    <name type="scientific">Duncaniella muris</name>
    <dbReference type="NCBI Taxonomy" id="2094150"/>
    <lineage>
        <taxon>Bacteria</taxon>
        <taxon>Pseudomonadati</taxon>
        <taxon>Bacteroidota</taxon>
        <taxon>Bacteroidia</taxon>
        <taxon>Bacteroidales</taxon>
        <taxon>Muribaculaceae</taxon>
        <taxon>Duncaniella</taxon>
    </lineage>
</organism>
<dbReference type="InterPro" id="IPR055407">
    <property type="entry name" value="TraM_C"/>
</dbReference>
<feature type="compositionally biased region" description="Polar residues" evidence="2">
    <location>
        <begin position="171"/>
        <end position="182"/>
    </location>
</feature>
<evidence type="ECO:0000313" key="5">
    <source>
        <dbReference type="EMBL" id="PWB03126.1"/>
    </source>
</evidence>
<dbReference type="Proteomes" id="UP000244905">
    <property type="component" value="Unassembled WGS sequence"/>
</dbReference>
<evidence type="ECO:0000313" key="6">
    <source>
        <dbReference type="Proteomes" id="UP000244905"/>
    </source>
</evidence>
<sequence length="391" mass="43498">MYNSIKRCMMKIFDKINFREPKYMLPAVLYIPLLVASYFIFDLFHTETAEIPDKTLQTTEFLNPDLPDARLKGGDGIGSKYENMAKSWGKIQDYSAVDNIERDEPDDNKEEYESQYTVDDIALLDEQQQEKAAAAQIADAKTREQEALAELEKALAEARLRGRNEVLPATDTDSTASAQPPTATIEVKGKIEEESRSVKAPSENEPPSEVVRKVKTASDYFNTLAVNAREPKLIKAIIDEDIKAVDGSRVRLRLLDDVEINECVVKRGSYLYATMSGFSSGRVKGNITSILIEDELVKVSLSLYDTDGMEGLYVPNSQFRETSKDVASGAVSGNLNMNTGSYGNSLSQWGMQAATNAYQKTSNAIGKAIKKNKVKLKYGTFVYLVNGREKQ</sequence>
<feature type="coiled-coil region" evidence="1">
    <location>
        <begin position="124"/>
        <end position="161"/>
    </location>
</feature>
<evidence type="ECO:0000256" key="2">
    <source>
        <dbReference type="SAM" id="MobiDB-lite"/>
    </source>
</evidence>
<reference evidence="6" key="1">
    <citation type="submission" date="2018-02" db="EMBL/GenBank/DDBJ databases">
        <authorList>
            <person name="Clavel T."/>
            <person name="Strowig T."/>
        </authorList>
    </citation>
    <scope>NUCLEOTIDE SEQUENCE [LARGE SCALE GENOMIC DNA]</scope>
    <source>
        <strain evidence="6">DSM 103720</strain>
    </source>
</reference>
<dbReference type="EMBL" id="PUEC01000007">
    <property type="protein sequence ID" value="PWB03126.1"/>
    <property type="molecule type" value="Genomic_DNA"/>
</dbReference>
<evidence type="ECO:0000259" key="4">
    <source>
        <dbReference type="Pfam" id="PF12508"/>
    </source>
</evidence>
<comment type="caution">
    <text evidence="5">The sequence shown here is derived from an EMBL/GenBank/DDBJ whole genome shotgun (WGS) entry which is preliminary data.</text>
</comment>
<feature type="region of interest" description="Disordered" evidence="2">
    <location>
        <begin position="169"/>
        <end position="209"/>
    </location>
</feature>
<feature type="domain" description="Conjugative transposon TraM C-terminal" evidence="4">
    <location>
        <begin position="234"/>
        <end position="385"/>
    </location>
</feature>
<proteinExistence type="predicted"/>
<dbReference type="NCBIfam" id="TIGR03779">
    <property type="entry name" value="Bac_Flav_CT_M"/>
    <property type="match status" value="1"/>
</dbReference>
<evidence type="ECO:0000256" key="3">
    <source>
        <dbReference type="SAM" id="Phobius"/>
    </source>
</evidence>
<dbReference type="InterPro" id="IPR022187">
    <property type="entry name" value="Conjug_transposon_TraM"/>
</dbReference>
<keyword evidence="3" id="KW-1133">Transmembrane helix</keyword>
<keyword evidence="3" id="KW-0812">Transmembrane</keyword>
<keyword evidence="3" id="KW-0472">Membrane</keyword>
<keyword evidence="1" id="KW-0175">Coiled coil</keyword>
<gene>
    <name evidence="5" type="primary">traM</name>
    <name evidence="5" type="ORF">C5O23_04350</name>
</gene>
<feature type="compositionally biased region" description="Basic and acidic residues" evidence="2">
    <location>
        <begin position="187"/>
        <end position="197"/>
    </location>
</feature>
<keyword evidence="6" id="KW-1185">Reference proteome</keyword>
<accession>A0A2V1IMH9</accession>
<name>A0A2V1IMH9_9BACT</name>
<dbReference type="Pfam" id="PF12508">
    <property type="entry name" value="Transposon_TraM"/>
    <property type="match status" value="1"/>
</dbReference>